<feature type="compositionally biased region" description="Basic residues" evidence="5">
    <location>
        <begin position="247"/>
        <end position="257"/>
    </location>
</feature>
<dbReference type="KEGG" id="xyl:ET495_06580"/>
<dbReference type="OrthoDB" id="3211155at2"/>
<dbReference type="Proteomes" id="UP000291758">
    <property type="component" value="Chromosome"/>
</dbReference>
<dbReference type="RefSeq" id="WP_129203610.1">
    <property type="nucleotide sequence ID" value="NZ_CP035495.1"/>
</dbReference>
<dbReference type="GO" id="GO:0003700">
    <property type="term" value="F:DNA-binding transcription factor activity"/>
    <property type="evidence" value="ECO:0007669"/>
    <property type="project" value="TreeGrafter"/>
</dbReference>
<keyword evidence="2 4" id="KW-0238">DNA-binding</keyword>
<dbReference type="EMBL" id="CP035495">
    <property type="protein sequence ID" value="QAY62962.1"/>
    <property type="molecule type" value="Genomic_DNA"/>
</dbReference>
<name>A0A4P6EK27_9MICO</name>
<accession>A0A4P6EK27</accession>
<keyword evidence="3" id="KW-0804">Transcription</keyword>
<dbReference type="PANTHER" id="PTHR30055">
    <property type="entry name" value="HTH-TYPE TRANSCRIPTIONAL REGULATOR RUTR"/>
    <property type="match status" value="1"/>
</dbReference>
<proteinExistence type="predicted"/>
<dbReference type="Gene3D" id="1.10.357.10">
    <property type="entry name" value="Tetracycline Repressor, domain 2"/>
    <property type="match status" value="1"/>
</dbReference>
<gene>
    <name evidence="7" type="ORF">ET495_06580</name>
</gene>
<feature type="domain" description="HTH tetR-type" evidence="6">
    <location>
        <begin position="75"/>
        <end position="135"/>
    </location>
</feature>
<evidence type="ECO:0000313" key="8">
    <source>
        <dbReference type="Proteomes" id="UP000291758"/>
    </source>
</evidence>
<dbReference type="SUPFAM" id="SSF46689">
    <property type="entry name" value="Homeodomain-like"/>
    <property type="match status" value="1"/>
</dbReference>
<evidence type="ECO:0000259" key="6">
    <source>
        <dbReference type="PROSITE" id="PS50977"/>
    </source>
</evidence>
<feature type="region of interest" description="Disordered" evidence="5">
    <location>
        <begin position="236"/>
        <end position="262"/>
    </location>
</feature>
<sequence>MADDTPDARSTSRDLKDAVAALTKALGQTLSEAGSAARREVADELAAASRELSRELGDAASELAGRSTARATKAERTRADLVAAARTVFAAQGYEGASVADIASAAGYTKGALYANFASKEDLFVEVARQFAGRGTGPDDATPSSADLDDILLSLEVYLFALRHPRAQPELRALVAQAHEALATEVHRQRTGRDGEPARADYDVALGLAALHNYGAILRPLLAVDVDGAVERLGASSGVPRAEGRRARSRARPRRRCQTGAGPAYRRAHLREVGLCPALKSAACVSPWPEAMARSRST</sequence>
<evidence type="ECO:0000256" key="1">
    <source>
        <dbReference type="ARBA" id="ARBA00023015"/>
    </source>
</evidence>
<evidence type="ECO:0000256" key="4">
    <source>
        <dbReference type="PROSITE-ProRule" id="PRU00335"/>
    </source>
</evidence>
<evidence type="ECO:0000256" key="2">
    <source>
        <dbReference type="ARBA" id="ARBA00023125"/>
    </source>
</evidence>
<dbReference type="PROSITE" id="PS50977">
    <property type="entry name" value="HTH_TETR_2"/>
    <property type="match status" value="1"/>
</dbReference>
<evidence type="ECO:0000256" key="5">
    <source>
        <dbReference type="SAM" id="MobiDB-lite"/>
    </source>
</evidence>
<dbReference type="GO" id="GO:0000976">
    <property type="term" value="F:transcription cis-regulatory region binding"/>
    <property type="evidence" value="ECO:0007669"/>
    <property type="project" value="TreeGrafter"/>
</dbReference>
<keyword evidence="1" id="KW-0805">Transcription regulation</keyword>
<dbReference type="PRINTS" id="PR00455">
    <property type="entry name" value="HTHTETR"/>
</dbReference>
<keyword evidence="8" id="KW-1185">Reference proteome</keyword>
<evidence type="ECO:0000313" key="7">
    <source>
        <dbReference type="EMBL" id="QAY62962.1"/>
    </source>
</evidence>
<dbReference type="InterPro" id="IPR050109">
    <property type="entry name" value="HTH-type_TetR-like_transc_reg"/>
</dbReference>
<reference evidence="7 8" key="1">
    <citation type="submission" date="2019-01" db="EMBL/GenBank/DDBJ databases">
        <title>Genome sequencing of strain 2JSPR-7.</title>
        <authorList>
            <person name="Heo J."/>
            <person name="Kim S.-J."/>
            <person name="Kim J.-S."/>
            <person name="Hong S.-B."/>
            <person name="Kwon S.-W."/>
        </authorList>
    </citation>
    <scope>NUCLEOTIDE SEQUENCE [LARGE SCALE GENOMIC DNA]</scope>
    <source>
        <strain evidence="7 8">2JSPR-7</strain>
    </source>
</reference>
<feature type="DNA-binding region" description="H-T-H motif" evidence="4">
    <location>
        <begin position="98"/>
        <end position="117"/>
    </location>
</feature>
<dbReference type="Pfam" id="PF00440">
    <property type="entry name" value="TetR_N"/>
    <property type="match status" value="1"/>
</dbReference>
<dbReference type="AlphaFoldDB" id="A0A4P6EK27"/>
<evidence type="ECO:0000256" key="3">
    <source>
        <dbReference type="ARBA" id="ARBA00023163"/>
    </source>
</evidence>
<dbReference type="PANTHER" id="PTHR30055:SF234">
    <property type="entry name" value="HTH-TYPE TRANSCRIPTIONAL REGULATOR BETI"/>
    <property type="match status" value="1"/>
</dbReference>
<dbReference type="InterPro" id="IPR009057">
    <property type="entry name" value="Homeodomain-like_sf"/>
</dbReference>
<organism evidence="7 8">
    <name type="scientific">Xylanimonas allomyrinae</name>
    <dbReference type="NCBI Taxonomy" id="2509459"/>
    <lineage>
        <taxon>Bacteria</taxon>
        <taxon>Bacillati</taxon>
        <taxon>Actinomycetota</taxon>
        <taxon>Actinomycetes</taxon>
        <taxon>Micrococcales</taxon>
        <taxon>Promicromonosporaceae</taxon>
        <taxon>Xylanimonas</taxon>
    </lineage>
</organism>
<protein>
    <submittedName>
        <fullName evidence="7">TetR family transcriptional regulator</fullName>
    </submittedName>
</protein>
<dbReference type="InterPro" id="IPR001647">
    <property type="entry name" value="HTH_TetR"/>
</dbReference>